<comment type="caution">
    <text evidence="1">The sequence shown here is derived from an EMBL/GenBank/DDBJ whole genome shotgun (WGS) entry which is preliminary data.</text>
</comment>
<sequence length="343" mass="39976">MIKKILCLFLVSIAVISCKKESEAKHIKTSLGIVANFEGTDLFANNDLSQKTDHLNYAAKIEVISFDSKKGVSKILYKNQELYVASSALELLSKKENDNSYFTKDCYCLMGLKEAKTLNFPTKYDTVHYFEKDNKIRFIKEVSYYKPSYETYKSHDIEMTQEDYNADGPNFYSYVTIDRNNFLIGTFFTEQNKSYLECYNKKSTYEVSKNSSKLSEYYETEEFNYAMNLFNTDLLFAKIGNDNFVKSSDNFDYKKQAILIDQGELNLEKNVNIQLYSLNNFEPVVYNDHAILFNYLREFKIVKKEGKKRYFVKIYIEEFEGSDIAGEYYIDLKEIAAFASIGD</sequence>
<protein>
    <recommendedName>
        <fullName evidence="3">Lipoprotein</fullName>
    </recommendedName>
</protein>
<name>A0A9N8P250_9FLAO</name>
<dbReference type="EMBL" id="CAIJDE010000043">
    <property type="protein sequence ID" value="CAC9974703.1"/>
    <property type="molecule type" value="Genomic_DNA"/>
</dbReference>
<organism evidence="1 2">
    <name type="scientific">Flavobacterium panici</name>
    <dbReference type="NCBI Taxonomy" id="2654843"/>
    <lineage>
        <taxon>Bacteria</taxon>
        <taxon>Pseudomonadati</taxon>
        <taxon>Bacteroidota</taxon>
        <taxon>Flavobacteriia</taxon>
        <taxon>Flavobacteriales</taxon>
        <taxon>Flavobacteriaceae</taxon>
        <taxon>Flavobacterium</taxon>
    </lineage>
</organism>
<evidence type="ECO:0008006" key="3">
    <source>
        <dbReference type="Google" id="ProtNLM"/>
    </source>
</evidence>
<evidence type="ECO:0000313" key="2">
    <source>
        <dbReference type="Proteomes" id="UP000533639"/>
    </source>
</evidence>
<dbReference type="RefSeq" id="WP_180857860.1">
    <property type="nucleotide sequence ID" value="NZ_CAIJDE010000043.1"/>
</dbReference>
<accession>A0A9N8P250</accession>
<reference evidence="1 2" key="1">
    <citation type="submission" date="2020-06" db="EMBL/GenBank/DDBJ databases">
        <authorList>
            <person name="Criscuolo A."/>
        </authorList>
    </citation>
    <scope>NUCLEOTIDE SEQUENCE [LARGE SCALE GENOMIC DNA]</scope>
    <source>
        <strain evidence="1">PXU-55</strain>
    </source>
</reference>
<keyword evidence="2" id="KW-1185">Reference proteome</keyword>
<gene>
    <name evidence="1" type="ORF">FLAPXU55_02400</name>
</gene>
<evidence type="ECO:0000313" key="1">
    <source>
        <dbReference type="EMBL" id="CAC9974703.1"/>
    </source>
</evidence>
<proteinExistence type="predicted"/>
<dbReference type="AlphaFoldDB" id="A0A9N8P250"/>
<dbReference type="Proteomes" id="UP000533639">
    <property type="component" value="Unassembled WGS sequence"/>
</dbReference>
<dbReference type="PROSITE" id="PS51257">
    <property type="entry name" value="PROKAR_LIPOPROTEIN"/>
    <property type="match status" value="1"/>
</dbReference>